<sequence length="135" mass="14779">MRSKTPIVIFQLPTSAATFDIPFLLMLYVGNYWRGNYSATPSSPICMSCFALAVRSAASTSNFLTAHRKESAAVGHWNIANEQHRGVLSACQSRSPHLGCMKHMHRLTTCNAGLAAGIETEPLSALLHSETPKYR</sequence>
<keyword evidence="2" id="KW-1185">Reference proteome</keyword>
<organism evidence="1 2">
    <name type="scientific">Amniculicola lignicola CBS 123094</name>
    <dbReference type="NCBI Taxonomy" id="1392246"/>
    <lineage>
        <taxon>Eukaryota</taxon>
        <taxon>Fungi</taxon>
        <taxon>Dikarya</taxon>
        <taxon>Ascomycota</taxon>
        <taxon>Pezizomycotina</taxon>
        <taxon>Dothideomycetes</taxon>
        <taxon>Pleosporomycetidae</taxon>
        <taxon>Pleosporales</taxon>
        <taxon>Amniculicolaceae</taxon>
        <taxon>Amniculicola</taxon>
    </lineage>
</organism>
<evidence type="ECO:0000313" key="2">
    <source>
        <dbReference type="Proteomes" id="UP000799779"/>
    </source>
</evidence>
<evidence type="ECO:0000313" key="1">
    <source>
        <dbReference type="EMBL" id="KAF2004931.1"/>
    </source>
</evidence>
<protein>
    <submittedName>
        <fullName evidence="1">Uncharacterized protein</fullName>
    </submittedName>
</protein>
<dbReference type="AlphaFoldDB" id="A0A6A5WXQ0"/>
<dbReference type="Proteomes" id="UP000799779">
    <property type="component" value="Unassembled WGS sequence"/>
</dbReference>
<reference evidence="1" key="1">
    <citation type="journal article" date="2020" name="Stud. Mycol.">
        <title>101 Dothideomycetes genomes: a test case for predicting lifestyles and emergence of pathogens.</title>
        <authorList>
            <person name="Haridas S."/>
            <person name="Albert R."/>
            <person name="Binder M."/>
            <person name="Bloem J."/>
            <person name="Labutti K."/>
            <person name="Salamov A."/>
            <person name="Andreopoulos B."/>
            <person name="Baker S."/>
            <person name="Barry K."/>
            <person name="Bills G."/>
            <person name="Bluhm B."/>
            <person name="Cannon C."/>
            <person name="Castanera R."/>
            <person name="Culley D."/>
            <person name="Daum C."/>
            <person name="Ezra D."/>
            <person name="Gonzalez J."/>
            <person name="Henrissat B."/>
            <person name="Kuo A."/>
            <person name="Liang C."/>
            <person name="Lipzen A."/>
            <person name="Lutzoni F."/>
            <person name="Magnuson J."/>
            <person name="Mondo S."/>
            <person name="Nolan M."/>
            <person name="Ohm R."/>
            <person name="Pangilinan J."/>
            <person name="Park H.-J."/>
            <person name="Ramirez L."/>
            <person name="Alfaro M."/>
            <person name="Sun H."/>
            <person name="Tritt A."/>
            <person name="Yoshinaga Y."/>
            <person name="Zwiers L.-H."/>
            <person name="Turgeon B."/>
            <person name="Goodwin S."/>
            <person name="Spatafora J."/>
            <person name="Crous P."/>
            <person name="Grigoriev I."/>
        </authorList>
    </citation>
    <scope>NUCLEOTIDE SEQUENCE</scope>
    <source>
        <strain evidence="1">CBS 123094</strain>
    </source>
</reference>
<gene>
    <name evidence="1" type="ORF">P154DRAFT_22078</name>
</gene>
<dbReference type="EMBL" id="ML977565">
    <property type="protein sequence ID" value="KAF2004931.1"/>
    <property type="molecule type" value="Genomic_DNA"/>
</dbReference>
<proteinExistence type="predicted"/>
<name>A0A6A5WXQ0_9PLEO</name>
<accession>A0A6A5WXQ0</accession>